<feature type="compositionally biased region" description="Basic and acidic residues" evidence="1">
    <location>
        <begin position="53"/>
        <end position="62"/>
    </location>
</feature>
<evidence type="ECO:0000313" key="2">
    <source>
        <dbReference type="EMBL" id="CAL8089704.1"/>
    </source>
</evidence>
<evidence type="ECO:0008006" key="4">
    <source>
        <dbReference type="Google" id="ProtNLM"/>
    </source>
</evidence>
<proteinExistence type="predicted"/>
<organism evidence="2 3">
    <name type="scientific">Orchesella dallaii</name>
    <dbReference type="NCBI Taxonomy" id="48710"/>
    <lineage>
        <taxon>Eukaryota</taxon>
        <taxon>Metazoa</taxon>
        <taxon>Ecdysozoa</taxon>
        <taxon>Arthropoda</taxon>
        <taxon>Hexapoda</taxon>
        <taxon>Collembola</taxon>
        <taxon>Entomobryomorpha</taxon>
        <taxon>Entomobryoidea</taxon>
        <taxon>Orchesellidae</taxon>
        <taxon>Orchesellinae</taxon>
        <taxon>Orchesella</taxon>
    </lineage>
</organism>
<evidence type="ECO:0000256" key="1">
    <source>
        <dbReference type="SAM" id="MobiDB-lite"/>
    </source>
</evidence>
<feature type="region of interest" description="Disordered" evidence="1">
    <location>
        <begin position="33"/>
        <end position="75"/>
    </location>
</feature>
<dbReference type="EMBL" id="CAXLJM020000023">
    <property type="protein sequence ID" value="CAL8089704.1"/>
    <property type="molecule type" value="Genomic_DNA"/>
</dbReference>
<reference evidence="2 3" key="1">
    <citation type="submission" date="2024-08" db="EMBL/GenBank/DDBJ databases">
        <authorList>
            <person name="Cucini C."/>
            <person name="Frati F."/>
        </authorList>
    </citation>
    <scope>NUCLEOTIDE SEQUENCE [LARGE SCALE GENOMIC DNA]</scope>
</reference>
<evidence type="ECO:0000313" key="3">
    <source>
        <dbReference type="Proteomes" id="UP001642540"/>
    </source>
</evidence>
<comment type="caution">
    <text evidence="2">The sequence shown here is derived from an EMBL/GenBank/DDBJ whole genome shotgun (WGS) entry which is preliminary data.</text>
</comment>
<keyword evidence="3" id="KW-1185">Reference proteome</keyword>
<accession>A0ABP1Q564</accession>
<dbReference type="Proteomes" id="UP001642540">
    <property type="component" value="Unassembled WGS sequence"/>
</dbReference>
<protein>
    <recommendedName>
        <fullName evidence="4">VWFD domain-containing protein</fullName>
    </recommendedName>
</protein>
<sequence length="450" mass="51078">MTVFKQKIATSLKAFTIRILFVNKMSRSRATPLNKALDENRTHNTSKKSHPVKPTDKEIVTDKRKKSSKPLAQCTTKKHIPNTSISKTKKIMETITFTITTRKSSKYKPLKNDGLSKSGKKAENLNKLMVTAKQNETPRQQEDPLSSPKLTREQIKSTITIEPVVCEDTQKVSDLQGALIQASEKHEEEILPLLPLDAPTTPACRQEEDVIKNISESEQIFHTCEYGKEEDLMEQSMMYPGIPPDWCFHSFSQFPYGCFPPLCDYPVYSGCNCTIPEQGANESLHQPQYDYEYSLMCNNTRHRFGGQRATIRTHTHTFCDITIDTEPELLQTRLPDITIDHNGKCKINSSCLVSTDGQNYNINGFDVKFFKSQVTPENTGKSIRLDFQTDGFVEPDSFETEVDENGNIFVTGIIFGEPSKLWISVPVCENPDLVTVENPNLYYYTVEVPY</sequence>
<gene>
    <name evidence="2" type="ORF">ODALV1_LOCUS7450</name>
</gene>
<name>A0ABP1Q564_9HEXA</name>